<dbReference type="GO" id="GO:0005524">
    <property type="term" value="F:ATP binding"/>
    <property type="evidence" value="ECO:0007669"/>
    <property type="project" value="UniProtKB-KW"/>
</dbReference>
<evidence type="ECO:0000256" key="3">
    <source>
        <dbReference type="ARBA" id="ARBA00023015"/>
    </source>
</evidence>
<dbReference type="Pfam" id="PF00158">
    <property type="entry name" value="Sigma54_activat"/>
    <property type="match status" value="1"/>
</dbReference>
<sequence length="469" mass="50897">MHDAEALKRVLVVDDEPGHRLMVRAVLSDAGWLVDEAASAEQALERLRRAKSGSVPDVVLLDMRLPGMDGMEALECITRLDTSGDPVPVVLLTAYGNVGSAVSAMKRGAFDYLTKPADNEELIAVMDKARDYGRLLRENQNLRQRMGSGGARLIGESPVMRALKELISQVGPSEATVLVLGESGTGKELAAEALHEASPRAAKPLIRVNCAALPGELLESELFGHVKGAFTGALRDKPGRFVLADGGTLFLDEIGEMPPNLQAKLLRVLQDGLVEPVGGVSPIQVDTRIITATNRDLAAEAKSGRFREDLYYRLNVLEMRMPPLRERLDDLPLLVGYLLRKLGEKNRKVVRGVSPAFLERLSLYGWPGNVRELENVLERALILSRSDTLGPEMLPPHFPGGPGAAQPHPGAASAPAFNDGPMDFEGAEKAAIERALGVTGGHRERTADVLGISRRTLQYKLRKYGLARR</sequence>
<gene>
    <name evidence="9" type="ORF">ASZ90_000971</name>
</gene>
<dbReference type="SUPFAM" id="SSF52540">
    <property type="entry name" value="P-loop containing nucleoside triphosphate hydrolases"/>
    <property type="match status" value="1"/>
</dbReference>
<evidence type="ECO:0000259" key="8">
    <source>
        <dbReference type="PROSITE" id="PS50110"/>
    </source>
</evidence>
<dbReference type="InterPro" id="IPR001789">
    <property type="entry name" value="Sig_transdc_resp-reg_receiver"/>
</dbReference>
<feature type="compositionally biased region" description="Low complexity" evidence="6">
    <location>
        <begin position="404"/>
        <end position="416"/>
    </location>
</feature>
<dbReference type="InterPro" id="IPR009057">
    <property type="entry name" value="Homeodomain-like_sf"/>
</dbReference>
<dbReference type="SUPFAM" id="SSF52172">
    <property type="entry name" value="CheY-like"/>
    <property type="match status" value="1"/>
</dbReference>
<dbReference type="Pfam" id="PF25601">
    <property type="entry name" value="AAA_lid_14"/>
    <property type="match status" value="1"/>
</dbReference>
<evidence type="ECO:0000256" key="1">
    <source>
        <dbReference type="ARBA" id="ARBA00022741"/>
    </source>
</evidence>
<evidence type="ECO:0000259" key="7">
    <source>
        <dbReference type="PROSITE" id="PS50045"/>
    </source>
</evidence>
<dbReference type="SMART" id="SM00448">
    <property type="entry name" value="REC"/>
    <property type="match status" value="1"/>
</dbReference>
<dbReference type="GO" id="GO:0043565">
    <property type="term" value="F:sequence-specific DNA binding"/>
    <property type="evidence" value="ECO:0007669"/>
    <property type="project" value="InterPro"/>
</dbReference>
<dbReference type="SMART" id="SM00382">
    <property type="entry name" value="AAA"/>
    <property type="match status" value="1"/>
</dbReference>
<feature type="domain" description="Sigma-54 factor interaction" evidence="7">
    <location>
        <begin position="153"/>
        <end position="382"/>
    </location>
</feature>
<dbReference type="Pfam" id="PF00072">
    <property type="entry name" value="Response_reg"/>
    <property type="match status" value="1"/>
</dbReference>
<dbReference type="PANTHER" id="PTHR32071">
    <property type="entry name" value="TRANSCRIPTIONAL REGULATORY PROTEIN"/>
    <property type="match status" value="1"/>
</dbReference>
<comment type="caution">
    <text evidence="9">The sequence shown here is derived from an EMBL/GenBank/DDBJ whole genome shotgun (WGS) entry which is preliminary data.</text>
</comment>
<dbReference type="PRINTS" id="PR01590">
    <property type="entry name" value="HTHFIS"/>
</dbReference>
<dbReference type="PROSITE" id="PS00676">
    <property type="entry name" value="SIGMA54_INTERACT_2"/>
    <property type="match status" value="1"/>
</dbReference>
<dbReference type="AlphaFoldDB" id="A0A0W8G7L1"/>
<keyword evidence="5" id="KW-0804">Transcription</keyword>
<dbReference type="InterPro" id="IPR002078">
    <property type="entry name" value="Sigma_54_int"/>
</dbReference>
<feature type="region of interest" description="Disordered" evidence="6">
    <location>
        <begin position="396"/>
        <end position="420"/>
    </location>
</feature>
<proteinExistence type="predicted"/>
<dbReference type="GO" id="GO:0000160">
    <property type="term" value="P:phosphorelay signal transduction system"/>
    <property type="evidence" value="ECO:0007669"/>
    <property type="project" value="InterPro"/>
</dbReference>
<dbReference type="PROSITE" id="PS50110">
    <property type="entry name" value="RESPONSE_REGULATORY"/>
    <property type="match status" value="1"/>
</dbReference>
<dbReference type="Gene3D" id="3.40.50.300">
    <property type="entry name" value="P-loop containing nucleotide triphosphate hydrolases"/>
    <property type="match status" value="1"/>
</dbReference>
<dbReference type="GO" id="GO:0006355">
    <property type="term" value="P:regulation of DNA-templated transcription"/>
    <property type="evidence" value="ECO:0007669"/>
    <property type="project" value="InterPro"/>
</dbReference>
<keyword evidence="3" id="KW-0805">Transcription regulation</keyword>
<evidence type="ECO:0000313" key="9">
    <source>
        <dbReference type="EMBL" id="KUG29141.1"/>
    </source>
</evidence>
<dbReference type="PANTHER" id="PTHR32071:SF117">
    <property type="entry name" value="PTS-DEPENDENT DIHYDROXYACETONE KINASE OPERON REGULATORY PROTEIN-RELATED"/>
    <property type="match status" value="1"/>
</dbReference>
<dbReference type="Gene3D" id="1.10.10.60">
    <property type="entry name" value="Homeodomain-like"/>
    <property type="match status" value="1"/>
</dbReference>
<dbReference type="InterPro" id="IPR058031">
    <property type="entry name" value="AAA_lid_NorR"/>
</dbReference>
<dbReference type="InterPro" id="IPR011006">
    <property type="entry name" value="CheY-like_superfamily"/>
</dbReference>
<dbReference type="Gene3D" id="1.10.8.60">
    <property type="match status" value="1"/>
</dbReference>
<evidence type="ECO:0000256" key="4">
    <source>
        <dbReference type="ARBA" id="ARBA00023125"/>
    </source>
</evidence>
<dbReference type="CDD" id="cd00009">
    <property type="entry name" value="AAA"/>
    <property type="match status" value="1"/>
</dbReference>
<keyword evidence="2" id="KW-0067">ATP-binding</keyword>
<dbReference type="SUPFAM" id="SSF46689">
    <property type="entry name" value="Homeodomain-like"/>
    <property type="match status" value="1"/>
</dbReference>
<dbReference type="Pfam" id="PF02954">
    <property type="entry name" value="HTH_8"/>
    <property type="match status" value="1"/>
</dbReference>
<accession>A0A0W8G7L1</accession>
<name>A0A0W8G7L1_9ZZZZ</name>
<protein>
    <submittedName>
        <fullName evidence="9">Response regulator of zinc sigma-54-dependent two-component system</fullName>
    </submittedName>
</protein>
<dbReference type="EMBL" id="LNQE01000126">
    <property type="protein sequence ID" value="KUG29141.1"/>
    <property type="molecule type" value="Genomic_DNA"/>
</dbReference>
<dbReference type="PROSITE" id="PS50045">
    <property type="entry name" value="SIGMA54_INTERACT_4"/>
    <property type="match status" value="1"/>
</dbReference>
<reference evidence="9" key="1">
    <citation type="journal article" date="2015" name="Proc. Natl. Acad. Sci. U.S.A.">
        <title>Networks of energetic and metabolic interactions define dynamics in microbial communities.</title>
        <authorList>
            <person name="Embree M."/>
            <person name="Liu J.K."/>
            <person name="Al-Bassam M.M."/>
            <person name="Zengler K."/>
        </authorList>
    </citation>
    <scope>NUCLEOTIDE SEQUENCE</scope>
</reference>
<evidence type="ECO:0000256" key="2">
    <source>
        <dbReference type="ARBA" id="ARBA00022840"/>
    </source>
</evidence>
<evidence type="ECO:0000256" key="6">
    <source>
        <dbReference type="SAM" id="MobiDB-lite"/>
    </source>
</evidence>
<evidence type="ECO:0000256" key="5">
    <source>
        <dbReference type="ARBA" id="ARBA00023163"/>
    </source>
</evidence>
<dbReference type="InterPro" id="IPR003593">
    <property type="entry name" value="AAA+_ATPase"/>
</dbReference>
<dbReference type="InterPro" id="IPR002197">
    <property type="entry name" value="HTH_Fis"/>
</dbReference>
<dbReference type="PROSITE" id="PS00688">
    <property type="entry name" value="SIGMA54_INTERACT_3"/>
    <property type="match status" value="1"/>
</dbReference>
<dbReference type="Gene3D" id="3.40.50.2300">
    <property type="match status" value="1"/>
</dbReference>
<keyword evidence="4" id="KW-0238">DNA-binding</keyword>
<dbReference type="InterPro" id="IPR025943">
    <property type="entry name" value="Sigma_54_int_dom_ATP-bd_2"/>
</dbReference>
<feature type="domain" description="Response regulatory" evidence="8">
    <location>
        <begin position="9"/>
        <end position="130"/>
    </location>
</feature>
<organism evidence="9">
    <name type="scientific">hydrocarbon metagenome</name>
    <dbReference type="NCBI Taxonomy" id="938273"/>
    <lineage>
        <taxon>unclassified sequences</taxon>
        <taxon>metagenomes</taxon>
        <taxon>ecological metagenomes</taxon>
    </lineage>
</organism>
<dbReference type="InterPro" id="IPR027417">
    <property type="entry name" value="P-loop_NTPase"/>
</dbReference>
<dbReference type="InterPro" id="IPR025944">
    <property type="entry name" value="Sigma_54_int_dom_CS"/>
</dbReference>
<dbReference type="FunFam" id="3.40.50.300:FF:000006">
    <property type="entry name" value="DNA-binding transcriptional regulator NtrC"/>
    <property type="match status" value="1"/>
</dbReference>
<keyword evidence="1" id="KW-0547">Nucleotide-binding</keyword>